<evidence type="ECO:0000256" key="6">
    <source>
        <dbReference type="SAM" id="MobiDB-lite"/>
    </source>
</evidence>
<evidence type="ECO:0000313" key="9">
    <source>
        <dbReference type="Proteomes" id="UP000597762"/>
    </source>
</evidence>
<evidence type="ECO:0000256" key="7">
    <source>
        <dbReference type="SAM" id="Phobius"/>
    </source>
</evidence>
<evidence type="ECO:0000256" key="2">
    <source>
        <dbReference type="ARBA" id="ARBA00006843"/>
    </source>
</evidence>
<organism evidence="8 9">
    <name type="scientific">Acanthosepion pharaonis</name>
    <name type="common">Pharaoh cuttlefish</name>
    <name type="synonym">Sepia pharaonis</name>
    <dbReference type="NCBI Taxonomy" id="158019"/>
    <lineage>
        <taxon>Eukaryota</taxon>
        <taxon>Metazoa</taxon>
        <taxon>Spiralia</taxon>
        <taxon>Lophotrochozoa</taxon>
        <taxon>Mollusca</taxon>
        <taxon>Cephalopoda</taxon>
        <taxon>Coleoidea</taxon>
        <taxon>Decapodiformes</taxon>
        <taxon>Sepiida</taxon>
        <taxon>Sepiina</taxon>
        <taxon>Sepiidae</taxon>
        <taxon>Acanthosepion</taxon>
    </lineage>
</organism>
<keyword evidence="3 7" id="KW-0812">Transmembrane</keyword>
<evidence type="ECO:0000256" key="3">
    <source>
        <dbReference type="ARBA" id="ARBA00022692"/>
    </source>
</evidence>
<name>A0A812DAC4_ACAPH</name>
<dbReference type="Pfam" id="PF04505">
    <property type="entry name" value="CD225"/>
    <property type="match status" value="1"/>
</dbReference>
<reference evidence="8" key="1">
    <citation type="submission" date="2021-01" db="EMBL/GenBank/DDBJ databases">
        <authorList>
            <person name="Li R."/>
            <person name="Bekaert M."/>
        </authorList>
    </citation>
    <scope>NUCLEOTIDE SEQUENCE</scope>
    <source>
        <strain evidence="8">Farmed</strain>
    </source>
</reference>
<comment type="caution">
    <text evidence="8">The sequence shown here is derived from an EMBL/GenBank/DDBJ whole genome shotgun (WGS) entry which is preliminary data.</text>
</comment>
<feature type="compositionally biased region" description="Polar residues" evidence="6">
    <location>
        <begin position="1"/>
        <end position="27"/>
    </location>
</feature>
<feature type="region of interest" description="Disordered" evidence="6">
    <location>
        <begin position="1"/>
        <end position="60"/>
    </location>
</feature>
<gene>
    <name evidence="8" type="ORF">SPHA_48749</name>
</gene>
<keyword evidence="4 7" id="KW-1133">Transmembrane helix</keyword>
<sequence length="206" mass="22939">MDNSNQQPQVESSGQPQHNTHGQPQVDSQEHPPSYTESVKNSSQTGYDNYPQSYPQIPATYPTQQGYAATADYDPSKAAYPTQGYQPGGGYTNYGHQPYYPPPPASNNNQAVSVAPDTQNLLDVPGRNYTCSAIFAIFMFMPTGVLALLKANEAQHQYRMGNVERGYAFNMEARKLIRISFGVGVVLIIFSIVFRVLLDNYFFNYD</sequence>
<feature type="transmembrane region" description="Helical" evidence="7">
    <location>
        <begin position="176"/>
        <end position="198"/>
    </location>
</feature>
<keyword evidence="5 7" id="KW-0472">Membrane</keyword>
<accession>A0A812DAC4</accession>
<evidence type="ECO:0000256" key="5">
    <source>
        <dbReference type="ARBA" id="ARBA00023136"/>
    </source>
</evidence>
<evidence type="ECO:0000256" key="4">
    <source>
        <dbReference type="ARBA" id="ARBA00022989"/>
    </source>
</evidence>
<dbReference type="EMBL" id="CAHIKZ030002734">
    <property type="protein sequence ID" value="CAE1291429.1"/>
    <property type="molecule type" value="Genomic_DNA"/>
</dbReference>
<dbReference type="PANTHER" id="PTHR14948:SF46">
    <property type="entry name" value="DISPANIN SUBFAMILY A MEMBER 2B-LIKE-RELATED"/>
    <property type="match status" value="1"/>
</dbReference>
<comment type="similarity">
    <text evidence="2">Belongs to the CD225/Dispanin family.</text>
</comment>
<feature type="transmembrane region" description="Helical" evidence="7">
    <location>
        <begin position="132"/>
        <end position="149"/>
    </location>
</feature>
<dbReference type="Proteomes" id="UP000597762">
    <property type="component" value="Unassembled WGS sequence"/>
</dbReference>
<dbReference type="PANTHER" id="PTHR14948">
    <property type="entry name" value="NG5"/>
    <property type="match status" value="1"/>
</dbReference>
<dbReference type="AlphaFoldDB" id="A0A812DAC4"/>
<dbReference type="GO" id="GO:0016020">
    <property type="term" value="C:membrane"/>
    <property type="evidence" value="ECO:0007669"/>
    <property type="project" value="UniProtKB-SubCell"/>
</dbReference>
<evidence type="ECO:0000256" key="1">
    <source>
        <dbReference type="ARBA" id="ARBA00004370"/>
    </source>
</evidence>
<feature type="compositionally biased region" description="Polar residues" evidence="6">
    <location>
        <begin position="35"/>
        <end position="60"/>
    </location>
</feature>
<comment type="subcellular location">
    <subcellularLocation>
        <location evidence="1">Membrane</location>
    </subcellularLocation>
</comment>
<proteinExistence type="inferred from homology"/>
<evidence type="ECO:0000313" key="8">
    <source>
        <dbReference type="EMBL" id="CAE1291429.1"/>
    </source>
</evidence>
<dbReference type="InterPro" id="IPR051423">
    <property type="entry name" value="CD225/Dispanin"/>
</dbReference>
<dbReference type="InterPro" id="IPR007593">
    <property type="entry name" value="CD225/Dispanin_fam"/>
</dbReference>
<keyword evidence="9" id="KW-1185">Reference proteome</keyword>
<protein>
    <submittedName>
        <fullName evidence="8">EWSR1</fullName>
    </submittedName>
</protein>